<dbReference type="Pfam" id="PF00004">
    <property type="entry name" value="AAA"/>
    <property type="match status" value="1"/>
</dbReference>
<comment type="induction">
    <text evidence="14">By heat shock.</text>
</comment>
<dbReference type="Gene3D" id="1.20.58.1480">
    <property type="match status" value="1"/>
</dbReference>
<dbReference type="GO" id="GO:0005524">
    <property type="term" value="F:ATP binding"/>
    <property type="evidence" value="ECO:0007669"/>
    <property type="project" value="UniProtKB-UniRule"/>
</dbReference>
<dbReference type="Gene3D" id="2.30.130.40">
    <property type="entry name" value="LON domain-like"/>
    <property type="match status" value="1"/>
</dbReference>
<dbReference type="PROSITE" id="PS51787">
    <property type="entry name" value="LON_N"/>
    <property type="match status" value="1"/>
</dbReference>
<dbReference type="FunFam" id="3.40.50.300:FF:000021">
    <property type="entry name" value="Lon protease homolog"/>
    <property type="match status" value="1"/>
</dbReference>
<feature type="binding site" evidence="14 17">
    <location>
        <begin position="362"/>
        <end position="369"/>
    </location>
    <ligand>
        <name>ATP</name>
        <dbReference type="ChEBI" id="CHEBI:30616"/>
    </ligand>
</feature>
<evidence type="ECO:0000256" key="16">
    <source>
        <dbReference type="PIRSR" id="PIRSR001174-1"/>
    </source>
</evidence>
<dbReference type="Gene3D" id="3.30.230.10">
    <property type="match status" value="1"/>
</dbReference>
<keyword evidence="23" id="KW-1185">Reference proteome</keyword>
<dbReference type="PRINTS" id="PR00830">
    <property type="entry name" value="ENDOLAPTASE"/>
</dbReference>
<comment type="catalytic activity">
    <reaction evidence="9 14 15 18">
        <text>Hydrolysis of proteins in presence of ATP.</text>
        <dbReference type="EC" id="3.4.21.53"/>
    </reaction>
</comment>
<dbReference type="InterPro" id="IPR027417">
    <property type="entry name" value="P-loop_NTPase"/>
</dbReference>
<dbReference type="AlphaFoldDB" id="A0A895YGL9"/>
<dbReference type="HAMAP" id="MF_01973">
    <property type="entry name" value="lon_bact"/>
    <property type="match status" value="1"/>
</dbReference>
<evidence type="ECO:0000256" key="17">
    <source>
        <dbReference type="PIRSR" id="PIRSR001174-2"/>
    </source>
</evidence>
<evidence type="ECO:0000313" key="22">
    <source>
        <dbReference type="EMBL" id="QSB15215.1"/>
    </source>
</evidence>
<dbReference type="InterPro" id="IPR015947">
    <property type="entry name" value="PUA-like_sf"/>
</dbReference>
<keyword evidence="3 14" id="KW-0645">Protease</keyword>
<proteinExistence type="evidence at transcript level"/>
<dbReference type="Proteomes" id="UP000662857">
    <property type="component" value="Chromosome"/>
</dbReference>
<gene>
    <name evidence="14 22" type="primary">lon</name>
    <name evidence="22" type="ORF">JQS43_02280</name>
</gene>
<dbReference type="Gene3D" id="1.20.5.5270">
    <property type="match status" value="1"/>
</dbReference>
<dbReference type="InterPro" id="IPR014721">
    <property type="entry name" value="Ribsml_uS5_D2-typ_fold_subgr"/>
</dbReference>
<dbReference type="Gene3D" id="3.40.50.300">
    <property type="entry name" value="P-loop containing nucleotide triphosphate hydrolases"/>
    <property type="match status" value="1"/>
</dbReference>
<dbReference type="InterPro" id="IPR003111">
    <property type="entry name" value="Lon_prtase_N"/>
</dbReference>
<dbReference type="InterPro" id="IPR004815">
    <property type="entry name" value="Lon_bac/euk-typ"/>
</dbReference>
<dbReference type="SUPFAM" id="SSF52540">
    <property type="entry name" value="P-loop containing nucleoside triphosphate hydrolases"/>
    <property type="match status" value="1"/>
</dbReference>
<evidence type="ECO:0000256" key="4">
    <source>
        <dbReference type="ARBA" id="ARBA00022741"/>
    </source>
</evidence>
<evidence type="ECO:0000256" key="15">
    <source>
        <dbReference type="PIRNR" id="PIRNR001174"/>
    </source>
</evidence>
<dbReference type="GO" id="GO:0043565">
    <property type="term" value="F:sequence-specific DNA binding"/>
    <property type="evidence" value="ECO:0007669"/>
    <property type="project" value="UniProtKB-UniRule"/>
</dbReference>
<protein>
    <recommendedName>
        <fullName evidence="12 14">Lon protease</fullName>
        <ecNumber evidence="11 14">3.4.21.53</ecNumber>
    </recommendedName>
    <alternativeName>
        <fullName evidence="13 14">ATP-dependent protease La</fullName>
    </alternativeName>
</protein>
<comment type="subcellular location">
    <subcellularLocation>
        <location evidence="1 14 15">Cytoplasm</location>
    </subcellularLocation>
</comment>
<evidence type="ECO:0000256" key="18">
    <source>
        <dbReference type="PROSITE-ProRule" id="PRU01122"/>
    </source>
</evidence>
<evidence type="ECO:0000259" key="20">
    <source>
        <dbReference type="PROSITE" id="PS51786"/>
    </source>
</evidence>
<evidence type="ECO:0000256" key="1">
    <source>
        <dbReference type="ARBA" id="ARBA00004496"/>
    </source>
</evidence>
<comment type="subunit">
    <text evidence="14 15">Homohexamer. Organized in a ring with a central cavity.</text>
</comment>
<dbReference type="InterPro" id="IPR008269">
    <property type="entry name" value="Lon_proteolytic"/>
</dbReference>
<dbReference type="Pfam" id="PF05362">
    <property type="entry name" value="Lon_C"/>
    <property type="match status" value="1"/>
</dbReference>
<dbReference type="InterPro" id="IPR027065">
    <property type="entry name" value="Lon_Prtase"/>
</dbReference>
<dbReference type="PIRSF" id="PIRSF001174">
    <property type="entry name" value="Lon_proteas"/>
    <property type="match status" value="1"/>
</dbReference>
<dbReference type="GO" id="GO:0005737">
    <property type="term" value="C:cytoplasm"/>
    <property type="evidence" value="ECO:0007669"/>
    <property type="project" value="UniProtKB-SubCell"/>
</dbReference>
<evidence type="ECO:0000256" key="8">
    <source>
        <dbReference type="ARBA" id="ARBA00023016"/>
    </source>
</evidence>
<feature type="active site" evidence="14 16">
    <location>
        <position position="689"/>
    </location>
</feature>
<dbReference type="GO" id="GO:0006515">
    <property type="term" value="P:protein quality control for misfolded or incompletely synthesized proteins"/>
    <property type="evidence" value="ECO:0007669"/>
    <property type="project" value="UniProtKB-UniRule"/>
</dbReference>
<evidence type="ECO:0000256" key="13">
    <source>
        <dbReference type="ARBA" id="ARBA00082722"/>
    </source>
</evidence>
<evidence type="ECO:0000256" key="7">
    <source>
        <dbReference type="ARBA" id="ARBA00022840"/>
    </source>
</evidence>
<evidence type="ECO:0000256" key="9">
    <source>
        <dbReference type="ARBA" id="ARBA00050665"/>
    </source>
</evidence>
<dbReference type="InterPro" id="IPR003593">
    <property type="entry name" value="AAA+_ATPase"/>
</dbReference>
<keyword evidence="4 14" id="KW-0547">Nucleotide-binding</keyword>
<feature type="domain" description="Lon proteolytic" evidence="20">
    <location>
        <begin position="599"/>
        <end position="783"/>
    </location>
</feature>
<keyword evidence="7 14" id="KW-0067">ATP-binding</keyword>
<dbReference type="RefSeq" id="WP_275581000.1">
    <property type="nucleotide sequence ID" value="NZ_CP070499.1"/>
</dbReference>
<comment type="function">
    <text evidence="10 14">ATP-dependent serine protease that mediates the selective degradation of mutant and abnormal proteins as well as certain short-lived regulatory proteins. Required for cellular homeostasis and for survival from DNA damage and developmental changes induced by stress. Degrades polypeptides processively to yield small peptide fragments that are 5 to 10 amino acids long. Binds to DNA in a double-stranded, site-specific manner.</text>
</comment>
<dbReference type="SUPFAM" id="SSF88697">
    <property type="entry name" value="PUA domain-like"/>
    <property type="match status" value="1"/>
</dbReference>
<dbReference type="InterPro" id="IPR003959">
    <property type="entry name" value="ATPase_AAA_core"/>
</dbReference>
<dbReference type="KEGG" id="nhy:JQS43_02280"/>
<dbReference type="GO" id="GO:0016887">
    <property type="term" value="F:ATP hydrolysis activity"/>
    <property type="evidence" value="ECO:0007669"/>
    <property type="project" value="UniProtKB-UniRule"/>
</dbReference>
<evidence type="ECO:0000256" key="2">
    <source>
        <dbReference type="ARBA" id="ARBA00022490"/>
    </source>
</evidence>
<dbReference type="GO" id="GO:0004252">
    <property type="term" value="F:serine-type endopeptidase activity"/>
    <property type="evidence" value="ECO:0007669"/>
    <property type="project" value="UniProtKB-UniRule"/>
</dbReference>
<dbReference type="InterPro" id="IPR008268">
    <property type="entry name" value="Peptidase_S16_AS"/>
</dbReference>
<dbReference type="InterPro" id="IPR046336">
    <property type="entry name" value="Lon_prtase_N_sf"/>
</dbReference>
<evidence type="ECO:0000313" key="23">
    <source>
        <dbReference type="Proteomes" id="UP000662857"/>
    </source>
</evidence>
<evidence type="ECO:0000256" key="5">
    <source>
        <dbReference type="ARBA" id="ARBA00022801"/>
    </source>
</evidence>
<evidence type="ECO:0000256" key="14">
    <source>
        <dbReference type="HAMAP-Rule" id="MF_01973"/>
    </source>
</evidence>
<evidence type="ECO:0000256" key="6">
    <source>
        <dbReference type="ARBA" id="ARBA00022825"/>
    </source>
</evidence>
<evidence type="ECO:0000259" key="21">
    <source>
        <dbReference type="PROSITE" id="PS51787"/>
    </source>
</evidence>
<comment type="similarity">
    <text evidence="14 15 18 19">Belongs to the peptidase S16 family.</text>
</comment>
<keyword evidence="2 14" id="KW-0963">Cytoplasm</keyword>
<accession>A0A895YGL9</accession>
<keyword evidence="5 14" id="KW-0378">Hydrolase</keyword>
<evidence type="ECO:0000256" key="12">
    <source>
        <dbReference type="ARBA" id="ARBA00071934"/>
    </source>
</evidence>
<dbReference type="Pfam" id="PF02190">
    <property type="entry name" value="LON_substr_bdg"/>
    <property type="match status" value="1"/>
</dbReference>
<name>A0A895YGL9_9ACTN</name>
<reference evidence="22" key="1">
    <citation type="submission" date="2021-02" db="EMBL/GenBank/DDBJ databases">
        <title>Natrosporangium hydrolyticum gen. nov., sp. nov, a haloalkaliphilic actinobacterium from a soda solonchak soil.</title>
        <authorList>
            <person name="Sorokin D.Y."/>
            <person name="Khijniak T.V."/>
            <person name="Zakharycheva A.P."/>
            <person name="Boueva O.V."/>
            <person name="Ariskina E.V."/>
            <person name="Hahnke R.L."/>
            <person name="Bunk B."/>
            <person name="Sproer C."/>
            <person name="Schumann P."/>
            <person name="Evtushenko L.I."/>
            <person name="Kublanov I.V."/>
        </authorList>
    </citation>
    <scope>NUCLEOTIDE SEQUENCE</scope>
    <source>
        <strain evidence="22">DSM 106523</strain>
    </source>
</reference>
<feature type="active site" evidence="14 16">
    <location>
        <position position="732"/>
    </location>
</feature>
<dbReference type="GO" id="GO:0034605">
    <property type="term" value="P:cellular response to heat"/>
    <property type="evidence" value="ECO:0007669"/>
    <property type="project" value="UniProtKB-UniRule"/>
</dbReference>
<dbReference type="PANTHER" id="PTHR10046">
    <property type="entry name" value="ATP DEPENDENT LON PROTEASE FAMILY MEMBER"/>
    <property type="match status" value="1"/>
</dbReference>
<sequence length="791" mass="85046">MTEARATLTLPVLPLDELVALPGMVVPIPLDDAEARSAIEAARAARAEDDQSAQILLVPRVDGKYAGSGALGVIEQVGRFPGGERGAVIRATARVSIGAGTTGPGAALWVEADRVAEQAEDDPSLPELTRDYRAVLTTMLQQRGAWQMIDSLRQVADAAALADLAGYASYLTREQKVWLLETPEVPARLTKLVEWTRAHLAELEVAESINQDVKEGMERQQKEFLLRQQLAAIRKELAELSGDPASEEQDYRARVEAAELPEHVRKAALSEVDKLERTSDQSPEVGWIRTWLDTVLDLPWQERSEDAYDIPGARAVLEADHAGLADVKERIIEYLAVRKRREERGLGVVGGRRSGAVLALVGPPGVGKTSLGESVARAMGRSFARVALGGVRDEAEIRGHRRTYVGALPGRIVRAVSDAGTMNPVILLDEVDKLGADYRGDPTAALLEVLDPAQNHTFRDHYLDVELDLSDVVFLATANVLEMIPAPLLDRMELVQLDGYTEDEKVTIAQRHLLPRQLERAGLTADEVQVDDSALRLLAREYTREAGVRELERSVARVLRKTAAKLAVEEIPVPVSVGAEALRPLLGRPKHTPETAERTALPGVATGLAVTGVGGDVLFVEASLADPETGPTDITLTGQLGDVMKESARIALSYLRSHGVELELPVGDLAARGVHIHVPAGAIPKDGPSAGVTMTTALASLLSGRPARAEVGMTGEVSLTGRVLPIGGVKQKVLAAHRAGLTTVLLPQRNEPDLDEVPAEVREELTIHLVSDVRQVLELALEPARAALAAA</sequence>
<dbReference type="CDD" id="cd19500">
    <property type="entry name" value="RecA-like_Lon"/>
    <property type="match status" value="1"/>
</dbReference>
<dbReference type="SMART" id="SM00464">
    <property type="entry name" value="LON"/>
    <property type="match status" value="1"/>
</dbReference>
<evidence type="ECO:0000256" key="19">
    <source>
        <dbReference type="RuleBase" id="RU000591"/>
    </source>
</evidence>
<dbReference type="InterPro" id="IPR020568">
    <property type="entry name" value="Ribosomal_Su5_D2-typ_SF"/>
</dbReference>
<dbReference type="PROSITE" id="PS01046">
    <property type="entry name" value="LON_SER"/>
    <property type="match status" value="1"/>
</dbReference>
<evidence type="ECO:0000256" key="10">
    <source>
        <dbReference type="ARBA" id="ARBA00053875"/>
    </source>
</evidence>
<evidence type="ECO:0000256" key="3">
    <source>
        <dbReference type="ARBA" id="ARBA00022670"/>
    </source>
</evidence>
<dbReference type="EMBL" id="CP070499">
    <property type="protein sequence ID" value="QSB15215.1"/>
    <property type="molecule type" value="Genomic_DNA"/>
</dbReference>
<feature type="domain" description="Lon N-terminal" evidence="21">
    <location>
        <begin position="10"/>
        <end position="200"/>
    </location>
</feature>
<dbReference type="GO" id="GO:0004176">
    <property type="term" value="F:ATP-dependent peptidase activity"/>
    <property type="evidence" value="ECO:0007669"/>
    <property type="project" value="UniProtKB-UniRule"/>
</dbReference>
<dbReference type="SUPFAM" id="SSF54211">
    <property type="entry name" value="Ribosomal protein S5 domain 2-like"/>
    <property type="match status" value="1"/>
</dbReference>
<organism evidence="22 23">
    <name type="scientific">Natronosporangium hydrolyticum</name>
    <dbReference type="NCBI Taxonomy" id="2811111"/>
    <lineage>
        <taxon>Bacteria</taxon>
        <taxon>Bacillati</taxon>
        <taxon>Actinomycetota</taxon>
        <taxon>Actinomycetes</taxon>
        <taxon>Micromonosporales</taxon>
        <taxon>Micromonosporaceae</taxon>
        <taxon>Natronosporangium</taxon>
    </lineage>
</organism>
<keyword evidence="6 14" id="KW-0720">Serine protease</keyword>
<dbReference type="Pfam" id="PF22667">
    <property type="entry name" value="Lon_lid"/>
    <property type="match status" value="1"/>
</dbReference>
<dbReference type="InterPro" id="IPR054594">
    <property type="entry name" value="Lon_lid"/>
</dbReference>
<dbReference type="EC" id="3.4.21.53" evidence="11 14"/>
<keyword evidence="8 14" id="KW-0346">Stress response</keyword>
<dbReference type="NCBIfam" id="TIGR00763">
    <property type="entry name" value="lon"/>
    <property type="match status" value="1"/>
</dbReference>
<dbReference type="InterPro" id="IPR027543">
    <property type="entry name" value="Lon_bac"/>
</dbReference>
<evidence type="ECO:0000256" key="11">
    <source>
        <dbReference type="ARBA" id="ARBA00066743"/>
    </source>
</evidence>
<dbReference type="PROSITE" id="PS51786">
    <property type="entry name" value="LON_PROTEOLYTIC"/>
    <property type="match status" value="1"/>
</dbReference>
<dbReference type="Gene3D" id="1.10.8.60">
    <property type="match status" value="1"/>
</dbReference>
<dbReference type="SMART" id="SM00382">
    <property type="entry name" value="AAA"/>
    <property type="match status" value="1"/>
</dbReference>